<evidence type="ECO:0000313" key="3">
    <source>
        <dbReference type="Proteomes" id="UP000232875"/>
    </source>
</evidence>
<evidence type="ECO:0000256" key="1">
    <source>
        <dbReference type="SAM" id="MobiDB-lite"/>
    </source>
</evidence>
<protein>
    <submittedName>
        <fullName evidence="2">Uncharacterized protein</fullName>
    </submittedName>
</protein>
<accession>A0A2N1JAI2</accession>
<name>A0A2N1JAI2_9BASI</name>
<feature type="region of interest" description="Disordered" evidence="1">
    <location>
        <begin position="46"/>
        <end position="67"/>
    </location>
</feature>
<organism evidence="2 3">
    <name type="scientific">Malassezia vespertilionis</name>
    <dbReference type="NCBI Taxonomy" id="2020962"/>
    <lineage>
        <taxon>Eukaryota</taxon>
        <taxon>Fungi</taxon>
        <taxon>Dikarya</taxon>
        <taxon>Basidiomycota</taxon>
        <taxon>Ustilaginomycotina</taxon>
        <taxon>Malasseziomycetes</taxon>
        <taxon>Malasseziales</taxon>
        <taxon>Malasseziaceae</taxon>
        <taxon>Malassezia</taxon>
    </lineage>
</organism>
<dbReference type="AlphaFoldDB" id="A0A2N1JAI2"/>
<reference evidence="2 3" key="1">
    <citation type="submission" date="2017-10" db="EMBL/GenBank/DDBJ databases">
        <title>A novel species of cold-tolerant Malassezia isolated from bats.</title>
        <authorList>
            <person name="Lorch J.M."/>
            <person name="Palmer J.M."/>
            <person name="Vanderwolf K.J."/>
            <person name="Schmidt K.Z."/>
            <person name="Verant M.L."/>
            <person name="Weller T.J."/>
            <person name="Blehert D.S."/>
        </authorList>
    </citation>
    <scope>NUCLEOTIDE SEQUENCE [LARGE SCALE GENOMIC DNA]</scope>
    <source>
        <strain evidence="2 3">NWHC:44797-103</strain>
    </source>
</reference>
<keyword evidence="3" id="KW-1185">Reference proteome</keyword>
<dbReference type="Proteomes" id="UP000232875">
    <property type="component" value="Unassembled WGS sequence"/>
</dbReference>
<dbReference type="EMBL" id="KZ454991">
    <property type="protein sequence ID" value="PKI83568.1"/>
    <property type="molecule type" value="Genomic_DNA"/>
</dbReference>
<proteinExistence type="predicted"/>
<gene>
    <name evidence="2" type="ORF">MVES_002667</name>
</gene>
<sequence length="221" mass="24783">MLARSAGVRAFCTSAPSNISRKAQRQIRRRRDDQLRDAIALYHLTPSFYPPESTDKTDSGKPGSQLEDSVTESILGPFFGERDGRPFVQFATTAELMHQYQQDARRGKKDTRGELDMYDTLRIKHAVSVDARSYAPSTGVEDAIDAPVRMRQHFVHPPSAYPSRRARDAAGHGDLYSSEEMSLRSAQVRDALFGTVAGELPGLEAVRDRERAWKKGDQEEK</sequence>
<dbReference type="OrthoDB" id="3339789at2759"/>
<evidence type="ECO:0000313" key="2">
    <source>
        <dbReference type="EMBL" id="PKI83568.1"/>
    </source>
</evidence>